<evidence type="ECO:0000313" key="1">
    <source>
        <dbReference type="EMBL" id="CEK57934.1"/>
    </source>
</evidence>
<feature type="non-terminal residue" evidence="1">
    <location>
        <position position="89"/>
    </location>
</feature>
<dbReference type="AlphaFoldDB" id="A0A0B6YNY1"/>
<proteinExistence type="predicted"/>
<gene>
    <name evidence="1" type="primary">ORF31512</name>
</gene>
<dbReference type="EMBL" id="HACG01011069">
    <property type="protein sequence ID" value="CEK57934.1"/>
    <property type="molecule type" value="Transcribed_RNA"/>
</dbReference>
<reference evidence="1" key="1">
    <citation type="submission" date="2014-12" db="EMBL/GenBank/DDBJ databases">
        <title>Insight into the proteome of Arion vulgaris.</title>
        <authorList>
            <person name="Aradska J."/>
            <person name="Bulat T."/>
            <person name="Smidak R."/>
            <person name="Sarate P."/>
            <person name="Gangsoo J."/>
            <person name="Sialana F."/>
            <person name="Bilban M."/>
            <person name="Lubec G."/>
        </authorList>
    </citation>
    <scope>NUCLEOTIDE SEQUENCE</scope>
    <source>
        <tissue evidence="1">Skin</tissue>
    </source>
</reference>
<protein>
    <submittedName>
        <fullName evidence="1">Uncharacterized protein</fullName>
    </submittedName>
</protein>
<organism evidence="1">
    <name type="scientific">Arion vulgaris</name>
    <dbReference type="NCBI Taxonomy" id="1028688"/>
    <lineage>
        <taxon>Eukaryota</taxon>
        <taxon>Metazoa</taxon>
        <taxon>Spiralia</taxon>
        <taxon>Lophotrochozoa</taxon>
        <taxon>Mollusca</taxon>
        <taxon>Gastropoda</taxon>
        <taxon>Heterobranchia</taxon>
        <taxon>Euthyneura</taxon>
        <taxon>Panpulmonata</taxon>
        <taxon>Eupulmonata</taxon>
        <taxon>Stylommatophora</taxon>
        <taxon>Helicina</taxon>
        <taxon>Arionoidea</taxon>
        <taxon>Arionidae</taxon>
        <taxon>Arion</taxon>
    </lineage>
</organism>
<name>A0A0B6YNY1_9EUPU</name>
<accession>A0A0B6YNY1</accession>
<feature type="non-terminal residue" evidence="1">
    <location>
        <position position="1"/>
    </location>
</feature>
<sequence length="89" mass="9345">SASGNSSYVPPQYPPIYGIHSQATGHLTTLQPYSTFFPGYGGTSSSGHTFSHGSIMSGASQGHYPHIESYSAMLASMGSHAQHRGSQID</sequence>